<accession>A0A6J5NQ82</accession>
<gene>
    <name evidence="1" type="ORF">UFOVP694_23</name>
</gene>
<proteinExistence type="predicted"/>
<sequence>MANETIKKFKVPPSDFPAINSETQGYSLRYRIISDDRNRVSHWSPIYLIDPDYTYVPGIIHFNKAGDIASVVWDAVTVNKVDGANTYFIRKASQYDFWVRWDRGGGDGDWLYKERLSTTSLSLPVPTTYTVDGVIQPSAPNRMSIEVYLTGYPIERADGAAGTPFLKVYRLLNETV</sequence>
<name>A0A6J5NQ82_9CAUD</name>
<protein>
    <submittedName>
        <fullName evidence="1">Uncharacterized protein</fullName>
    </submittedName>
</protein>
<dbReference type="EMBL" id="LR796651">
    <property type="protein sequence ID" value="CAB4157444.1"/>
    <property type="molecule type" value="Genomic_DNA"/>
</dbReference>
<evidence type="ECO:0000313" key="1">
    <source>
        <dbReference type="EMBL" id="CAB4157444.1"/>
    </source>
</evidence>
<organism evidence="1">
    <name type="scientific">uncultured Caudovirales phage</name>
    <dbReference type="NCBI Taxonomy" id="2100421"/>
    <lineage>
        <taxon>Viruses</taxon>
        <taxon>Duplodnaviria</taxon>
        <taxon>Heunggongvirae</taxon>
        <taxon>Uroviricota</taxon>
        <taxon>Caudoviricetes</taxon>
        <taxon>Peduoviridae</taxon>
        <taxon>Maltschvirus</taxon>
        <taxon>Maltschvirus maltsch</taxon>
    </lineage>
</organism>
<reference evidence="1" key="1">
    <citation type="submission" date="2020-04" db="EMBL/GenBank/DDBJ databases">
        <authorList>
            <person name="Chiriac C."/>
            <person name="Salcher M."/>
            <person name="Ghai R."/>
            <person name="Kavagutti S V."/>
        </authorList>
    </citation>
    <scope>NUCLEOTIDE SEQUENCE</scope>
</reference>